<keyword evidence="3" id="KW-1185">Reference proteome</keyword>
<name>A0ABZ2LMN8_9BACT</name>
<feature type="transmembrane region" description="Helical" evidence="1">
    <location>
        <begin position="35"/>
        <end position="52"/>
    </location>
</feature>
<feature type="transmembrane region" description="Helical" evidence="1">
    <location>
        <begin position="9"/>
        <end position="29"/>
    </location>
</feature>
<reference evidence="2 3" key="1">
    <citation type="submission" date="2021-12" db="EMBL/GenBank/DDBJ databases">
        <title>Discovery of the Pendulisporaceae a myxobacterial family with distinct sporulation behavior and unique specialized metabolism.</title>
        <authorList>
            <person name="Garcia R."/>
            <person name="Popoff A."/>
            <person name="Bader C.D."/>
            <person name="Loehr J."/>
            <person name="Walesch S."/>
            <person name="Walt C."/>
            <person name="Boldt J."/>
            <person name="Bunk B."/>
            <person name="Haeckl F.J.F.P.J."/>
            <person name="Gunesch A.P."/>
            <person name="Birkelbach J."/>
            <person name="Nuebel U."/>
            <person name="Pietschmann T."/>
            <person name="Bach T."/>
            <person name="Mueller R."/>
        </authorList>
    </citation>
    <scope>NUCLEOTIDE SEQUENCE [LARGE SCALE GENOMIC DNA]</scope>
    <source>
        <strain evidence="2 3">MSr11954</strain>
    </source>
</reference>
<protein>
    <submittedName>
        <fullName evidence="2">Uncharacterized protein</fullName>
    </submittedName>
</protein>
<sequence>MSSPMVRTYAIPMVLTVVSVGGLVGALVSEGLGDAVALVALGVPLVAVVRAWRRA</sequence>
<keyword evidence="1" id="KW-1133">Transmembrane helix</keyword>
<proteinExistence type="predicted"/>
<dbReference type="Proteomes" id="UP001370348">
    <property type="component" value="Chromosome"/>
</dbReference>
<organism evidence="2 3">
    <name type="scientific">Pendulispora albinea</name>
    <dbReference type="NCBI Taxonomy" id="2741071"/>
    <lineage>
        <taxon>Bacteria</taxon>
        <taxon>Pseudomonadati</taxon>
        <taxon>Myxococcota</taxon>
        <taxon>Myxococcia</taxon>
        <taxon>Myxococcales</taxon>
        <taxon>Sorangiineae</taxon>
        <taxon>Pendulisporaceae</taxon>
        <taxon>Pendulispora</taxon>
    </lineage>
</organism>
<evidence type="ECO:0000256" key="1">
    <source>
        <dbReference type="SAM" id="Phobius"/>
    </source>
</evidence>
<gene>
    <name evidence="2" type="ORF">LZC94_29795</name>
</gene>
<keyword evidence="1" id="KW-0472">Membrane</keyword>
<keyword evidence="1" id="KW-0812">Transmembrane</keyword>
<dbReference type="RefSeq" id="WP_394821652.1">
    <property type="nucleotide sequence ID" value="NZ_CP089984.1"/>
</dbReference>
<evidence type="ECO:0000313" key="2">
    <source>
        <dbReference type="EMBL" id="WXB12035.1"/>
    </source>
</evidence>
<accession>A0ABZ2LMN8</accession>
<evidence type="ECO:0000313" key="3">
    <source>
        <dbReference type="Proteomes" id="UP001370348"/>
    </source>
</evidence>
<dbReference type="EMBL" id="CP089984">
    <property type="protein sequence ID" value="WXB12035.1"/>
    <property type="molecule type" value="Genomic_DNA"/>
</dbReference>